<dbReference type="RefSeq" id="WP_014450300.1">
    <property type="nucleotide sequence ID" value="NC_017094.1"/>
</dbReference>
<keyword evidence="2 7" id="KW-0812">Transmembrane</keyword>
<evidence type="ECO:0000256" key="3">
    <source>
        <dbReference type="ARBA" id="ARBA00022748"/>
    </source>
</evidence>
<name>I0IRB8_LEPFC</name>
<feature type="transmembrane region" description="Helical" evidence="7">
    <location>
        <begin position="214"/>
        <end position="237"/>
    </location>
</feature>
<reference evidence="9 10" key="1">
    <citation type="journal article" date="2012" name="J. Bacteriol.">
        <title>Complete Genome Sequence of Leptospirillum ferrooxidans Strain C2-3, Isolated from a Fresh Volcanic Ash Deposit on the Island of Miyake, Japan.</title>
        <authorList>
            <person name="Fujimura R."/>
            <person name="Sato Y."/>
            <person name="Nishizawa T."/>
            <person name="Oshima K."/>
            <person name="Kim S.-W."/>
            <person name="Hattori M."/>
            <person name="Kamijo T."/>
            <person name="Ohta H."/>
        </authorList>
    </citation>
    <scope>NUCLEOTIDE SEQUENCE [LARGE SCALE GENOMIC DNA]</scope>
    <source>
        <strain evidence="9 10">C2-3</strain>
    </source>
</reference>
<reference evidence="10" key="2">
    <citation type="submission" date="2012-03" db="EMBL/GenBank/DDBJ databases">
        <title>The complete genome sequence of the pioneer microbe on fresh volcanic deposit, Leptospirillum ferrooxidans strain C2-3.</title>
        <authorList>
            <person name="Fujimura R."/>
            <person name="Sato Y."/>
            <person name="Nishizawa T."/>
            <person name="Nanba K."/>
            <person name="Oshima K."/>
            <person name="Hattori M."/>
            <person name="Kamijo T."/>
            <person name="Ohta H."/>
        </authorList>
    </citation>
    <scope>NUCLEOTIDE SEQUENCE [LARGE SCALE GENOMIC DNA]</scope>
    <source>
        <strain evidence="10">C2-3</strain>
    </source>
</reference>
<evidence type="ECO:0000313" key="9">
    <source>
        <dbReference type="EMBL" id="BAM07817.1"/>
    </source>
</evidence>
<dbReference type="PATRIC" id="fig|1162668.3.peg.2542"/>
<dbReference type="KEGG" id="lfc:LFE_2144"/>
<evidence type="ECO:0000256" key="1">
    <source>
        <dbReference type="ARBA" id="ARBA00004141"/>
    </source>
</evidence>
<dbReference type="GO" id="GO:0017004">
    <property type="term" value="P:cytochrome complex assembly"/>
    <property type="evidence" value="ECO:0007669"/>
    <property type="project" value="UniProtKB-KW"/>
</dbReference>
<feature type="domain" description="ResB-like" evidence="8">
    <location>
        <begin position="61"/>
        <end position="492"/>
    </location>
</feature>
<dbReference type="STRING" id="1162668.LFE_2144"/>
<comment type="subcellular location">
    <subcellularLocation>
        <location evidence="1">Membrane</location>
        <topology evidence="1">Multi-pass membrane protein</topology>
    </subcellularLocation>
</comment>
<organism evidence="9 10">
    <name type="scientific">Leptospirillum ferrooxidans (strain C2-3)</name>
    <dbReference type="NCBI Taxonomy" id="1162668"/>
    <lineage>
        <taxon>Bacteria</taxon>
        <taxon>Pseudomonadati</taxon>
        <taxon>Nitrospirota</taxon>
        <taxon>Nitrospiria</taxon>
        <taxon>Nitrospirales</taxon>
        <taxon>Nitrospiraceae</taxon>
        <taxon>Leptospirillum</taxon>
    </lineage>
</organism>
<dbReference type="eggNOG" id="COG1333">
    <property type="taxonomic scope" value="Bacteria"/>
</dbReference>
<keyword evidence="5 7" id="KW-0472">Membrane</keyword>
<dbReference type="Proteomes" id="UP000007382">
    <property type="component" value="Chromosome"/>
</dbReference>
<keyword evidence="3" id="KW-0201">Cytochrome c-type biogenesis</keyword>
<evidence type="ECO:0000256" key="5">
    <source>
        <dbReference type="ARBA" id="ARBA00023136"/>
    </source>
</evidence>
<gene>
    <name evidence="9" type="ordered locus">LFE_2144</name>
</gene>
<sequence length="524" mass="58262">MSGGLTPDEQQTIEMTGAVGYYENRQEAEKKENAGKSAPSPVKKEGWTFRGSKILAVLSSLRLAISLFLILAFLTIFGTFIEQGRDAPFYIAGYGEKWGGWIVRLKVDDIYHSWYYVSLLTILCINAVSCVYNRFPITLRSMFHEKVNVSREFLKKQREFADLSIPSSRFPAGPGDYLKTVLSSKRYKVTEIRDGGDVVVFGHKGVMGRIGSHVAHMSVILILAGGLIGSLLGFRLFGTFYVHSTTFVPQGDFSLRVNKFWIDHYPNGMVKGFFSDVDVLKSGKIIDHKVISVNHPLETNGLRFYQASYGEAWDRVDKARILIVNKEKKQFLGQVMLKGGALSPAPGTDLSIKILRYVADFAFDPKTNSVYSKSEKSDNPAIQLGIYQNGKQIGSPWLFYNFPQIQVMKSLPYFFILGGYEAPMYTGLEVAKDPGVHVILAGSFLLVGGLFLSSFVYHRKLWVRAKENSGVWQLSVGGFGHKDKLGFEKEFNEIVQEIQAGQGSGTPLETMVSGAGPRKLAGET</sequence>
<evidence type="ECO:0000256" key="4">
    <source>
        <dbReference type="ARBA" id="ARBA00022989"/>
    </source>
</evidence>
<feature type="transmembrane region" description="Helical" evidence="7">
    <location>
        <begin position="54"/>
        <end position="81"/>
    </location>
</feature>
<protein>
    <submittedName>
        <fullName evidence="9">ResB-like family protein</fullName>
    </submittedName>
</protein>
<dbReference type="InterPro" id="IPR007816">
    <property type="entry name" value="ResB-like_domain"/>
</dbReference>
<keyword evidence="10" id="KW-1185">Reference proteome</keyword>
<dbReference type="AlphaFoldDB" id="I0IRB8"/>
<dbReference type="GO" id="GO:0016020">
    <property type="term" value="C:membrane"/>
    <property type="evidence" value="ECO:0007669"/>
    <property type="project" value="UniProtKB-SubCell"/>
</dbReference>
<dbReference type="EMBL" id="AP012342">
    <property type="protein sequence ID" value="BAM07817.1"/>
    <property type="molecule type" value="Genomic_DNA"/>
</dbReference>
<evidence type="ECO:0000256" key="7">
    <source>
        <dbReference type="SAM" id="Phobius"/>
    </source>
</evidence>
<evidence type="ECO:0000256" key="2">
    <source>
        <dbReference type="ARBA" id="ARBA00022692"/>
    </source>
</evidence>
<dbReference type="InterPro" id="IPR023494">
    <property type="entry name" value="Cyt_c_bgen_Ccs1/CcsB/ResB"/>
</dbReference>
<dbReference type="Pfam" id="PF05140">
    <property type="entry name" value="ResB"/>
    <property type="match status" value="1"/>
</dbReference>
<dbReference type="HOGENOM" id="CLU_034630_1_0_0"/>
<proteinExistence type="predicted"/>
<accession>I0IRB8</accession>
<evidence type="ECO:0000313" key="10">
    <source>
        <dbReference type="Proteomes" id="UP000007382"/>
    </source>
</evidence>
<evidence type="ECO:0000256" key="6">
    <source>
        <dbReference type="SAM" id="MobiDB-lite"/>
    </source>
</evidence>
<dbReference type="PANTHER" id="PTHR31566">
    <property type="entry name" value="CYTOCHROME C BIOGENESIS PROTEIN CCS1, CHLOROPLASTIC"/>
    <property type="match status" value="1"/>
</dbReference>
<feature type="transmembrane region" description="Helical" evidence="7">
    <location>
        <begin position="113"/>
        <end position="132"/>
    </location>
</feature>
<dbReference type="PANTHER" id="PTHR31566:SF0">
    <property type="entry name" value="CYTOCHROME C BIOGENESIS PROTEIN CCS1, CHLOROPLASTIC"/>
    <property type="match status" value="1"/>
</dbReference>
<dbReference type="OrthoDB" id="9770923at2"/>
<evidence type="ECO:0000259" key="8">
    <source>
        <dbReference type="Pfam" id="PF05140"/>
    </source>
</evidence>
<feature type="region of interest" description="Disordered" evidence="6">
    <location>
        <begin position="502"/>
        <end position="524"/>
    </location>
</feature>
<feature type="transmembrane region" description="Helical" evidence="7">
    <location>
        <begin position="436"/>
        <end position="457"/>
    </location>
</feature>
<keyword evidence="4 7" id="KW-1133">Transmembrane helix</keyword>